<evidence type="ECO:0000313" key="4">
    <source>
        <dbReference type="Proteomes" id="UP001328107"/>
    </source>
</evidence>
<keyword evidence="2" id="KW-0812">Transmembrane</keyword>
<keyword evidence="4" id="KW-1185">Reference proteome</keyword>
<accession>A0AAN5I8P4</accession>
<gene>
    <name evidence="3" type="ORF">PMAYCL1PPCAC_26922</name>
</gene>
<evidence type="ECO:0000256" key="1">
    <source>
        <dbReference type="SAM" id="MobiDB-lite"/>
    </source>
</evidence>
<proteinExistence type="predicted"/>
<comment type="caution">
    <text evidence="3">The sequence shown here is derived from an EMBL/GenBank/DDBJ whole genome shotgun (WGS) entry which is preliminary data.</text>
</comment>
<feature type="compositionally biased region" description="Polar residues" evidence="1">
    <location>
        <begin position="115"/>
        <end position="130"/>
    </location>
</feature>
<sequence>LQNVNQYDWLIITDVVLIIEGDCTDNWFKRQCVDLTLDANMAFWKAKKKNEPPSTVPPHPEPMIPGYAYVYGVIIVVLCVIFAPVLIYRAMYNKGYMGPIRRPRTREATGEEETINQNRVQNEINESSVRMSDLPDS</sequence>
<dbReference type="EMBL" id="BTRK01000006">
    <property type="protein sequence ID" value="GMR56727.1"/>
    <property type="molecule type" value="Genomic_DNA"/>
</dbReference>
<keyword evidence="2" id="KW-0472">Membrane</keyword>
<feature type="region of interest" description="Disordered" evidence="1">
    <location>
        <begin position="100"/>
        <end position="137"/>
    </location>
</feature>
<organism evidence="3 4">
    <name type="scientific">Pristionchus mayeri</name>
    <dbReference type="NCBI Taxonomy" id="1317129"/>
    <lineage>
        <taxon>Eukaryota</taxon>
        <taxon>Metazoa</taxon>
        <taxon>Ecdysozoa</taxon>
        <taxon>Nematoda</taxon>
        <taxon>Chromadorea</taxon>
        <taxon>Rhabditida</taxon>
        <taxon>Rhabditina</taxon>
        <taxon>Diplogasteromorpha</taxon>
        <taxon>Diplogasteroidea</taxon>
        <taxon>Neodiplogasteridae</taxon>
        <taxon>Pristionchus</taxon>
    </lineage>
</organism>
<dbReference type="AlphaFoldDB" id="A0AAN5I8P4"/>
<dbReference type="Proteomes" id="UP001328107">
    <property type="component" value="Unassembled WGS sequence"/>
</dbReference>
<keyword evidence="2" id="KW-1133">Transmembrane helix</keyword>
<protein>
    <submittedName>
        <fullName evidence="3">Uncharacterized protein</fullName>
    </submittedName>
</protein>
<feature type="transmembrane region" description="Helical" evidence="2">
    <location>
        <begin position="68"/>
        <end position="92"/>
    </location>
</feature>
<feature type="non-terminal residue" evidence="3">
    <location>
        <position position="1"/>
    </location>
</feature>
<evidence type="ECO:0000313" key="3">
    <source>
        <dbReference type="EMBL" id="GMR56727.1"/>
    </source>
</evidence>
<reference evidence="4" key="1">
    <citation type="submission" date="2022-10" db="EMBL/GenBank/DDBJ databases">
        <title>Genome assembly of Pristionchus species.</title>
        <authorList>
            <person name="Yoshida K."/>
            <person name="Sommer R.J."/>
        </authorList>
    </citation>
    <scope>NUCLEOTIDE SEQUENCE [LARGE SCALE GENOMIC DNA]</scope>
    <source>
        <strain evidence="4">RS5460</strain>
    </source>
</reference>
<name>A0AAN5I8P4_9BILA</name>
<evidence type="ECO:0000256" key="2">
    <source>
        <dbReference type="SAM" id="Phobius"/>
    </source>
</evidence>